<evidence type="ECO:0000256" key="2">
    <source>
        <dbReference type="PROSITE-ProRule" id="PRU00708"/>
    </source>
</evidence>
<evidence type="ECO:0000256" key="1">
    <source>
        <dbReference type="ARBA" id="ARBA00022737"/>
    </source>
</evidence>
<accession>A0A978V682</accession>
<evidence type="ECO:0000313" key="3">
    <source>
        <dbReference type="EMBL" id="KAH7523417.1"/>
    </source>
</evidence>
<feature type="repeat" description="PPR" evidence="2">
    <location>
        <begin position="605"/>
        <end position="639"/>
    </location>
</feature>
<dbReference type="InterPro" id="IPR002885">
    <property type="entry name" value="PPR_rpt"/>
</dbReference>
<feature type="repeat" description="PPR" evidence="2">
    <location>
        <begin position="570"/>
        <end position="604"/>
    </location>
</feature>
<dbReference type="Proteomes" id="UP000813462">
    <property type="component" value="Unassembled WGS sequence"/>
</dbReference>
<comment type="caution">
    <text evidence="3">The sequence shown here is derived from an EMBL/GenBank/DDBJ whole genome shotgun (WGS) entry which is preliminary data.</text>
</comment>
<dbReference type="Pfam" id="PF13812">
    <property type="entry name" value="PPR_3"/>
    <property type="match status" value="2"/>
</dbReference>
<reference evidence="3" key="1">
    <citation type="journal article" date="2021" name="Front. Plant Sci.">
        <title>Chromosome-Scale Genome Assembly for Chinese Sour Jujube and Insights Into Its Genome Evolution and Domestication Signature.</title>
        <authorList>
            <person name="Shen L.-Y."/>
            <person name="Luo H."/>
            <person name="Wang X.-L."/>
            <person name="Wang X.-M."/>
            <person name="Qiu X.-J."/>
            <person name="Liu H."/>
            <person name="Zhou S.-S."/>
            <person name="Jia K.-H."/>
            <person name="Nie S."/>
            <person name="Bao Y.-T."/>
            <person name="Zhang R.-G."/>
            <person name="Yun Q.-Z."/>
            <person name="Chai Y.-H."/>
            <person name="Lu J.-Y."/>
            <person name="Li Y."/>
            <person name="Zhao S.-W."/>
            <person name="Mao J.-F."/>
            <person name="Jia S.-G."/>
            <person name="Mao Y.-M."/>
        </authorList>
    </citation>
    <scope>NUCLEOTIDE SEQUENCE</scope>
    <source>
        <strain evidence="3">AT0</strain>
        <tissue evidence="3">Leaf</tissue>
    </source>
</reference>
<sequence>MCRALTRIPWRSIAGSYCKLKTHQHGWRSFTDKLVFGRALTTSQAETTTKSMQMQIVHALRMGDRSKASSLLSSLGHGNYSLRADDFVDILTYCARSPDPLGLNMVKFVLETWRIMKEKEISLDNICSLLMLRALCKGGYLEEALNFINLLGDGISQISPIYNSFLGACAKMQNSTHANKCLDLMEQRLVGKNEVTYIQLLKLAVGQKNLSAVHQIWNDYIKHYSLSIISLRKFIWSFTRLGDLKSAYGILQQMVALAIRGSTSIYRSVEGKLLSPKLDIPIPVNRELGMEKLDPQAGAVSIPSVYCEKLESNAIYKEECAAVVFGIREAERMLNMYNSKPLMKVLRWSFSDVMHGCARLKNCELAEQLILQMQNLGLQPSSHTYDGFVRAVISERGFNFGMEVLKMMQKRDLKPYDPTLATLSISCSKALELDLAEDMLDQITEFSHPHPFNALLAACDTLDKPESAVRILAKMKRLKVRPDIRTYELLFSLFGNVNAPYEKGNIFSQVDAARRIKAIEMDMATNMVQHSHLSMSNLLRALGAEGMITELIQYLDGAKKVFSCNDTHMGTPIYNNVLHSLVEAKESDKAITIFKNMKSCGVLPDDMTYNIMIDCCSILRCFKSASALLSMMLRCGYKPQHFTYTALIKILLEDENFNEALNLLVQAVSERIQLDVLLFNTILQKACDKGMIDVIEFVVEQMHQEKIRPDTSTCNHVFSAYVDCGFHNAAMEALQVLTMRMVCEEDGSLPEMTEFGDDFILSEGSEVESRILQLFKDCEQDLAVALLNLRLSAIVGSSVSWSPNESPWAKRLSTLSTKYGTR</sequence>
<dbReference type="Gene3D" id="1.25.40.10">
    <property type="entry name" value="Tetratricopeptide repeat domain"/>
    <property type="match status" value="4"/>
</dbReference>
<name>A0A978V682_ZIZJJ</name>
<dbReference type="Pfam" id="PF01535">
    <property type="entry name" value="PPR"/>
    <property type="match status" value="2"/>
</dbReference>
<dbReference type="NCBIfam" id="TIGR00756">
    <property type="entry name" value="PPR"/>
    <property type="match status" value="2"/>
</dbReference>
<organism evidence="3 4">
    <name type="scientific">Ziziphus jujuba var. spinosa</name>
    <dbReference type="NCBI Taxonomy" id="714518"/>
    <lineage>
        <taxon>Eukaryota</taxon>
        <taxon>Viridiplantae</taxon>
        <taxon>Streptophyta</taxon>
        <taxon>Embryophyta</taxon>
        <taxon>Tracheophyta</taxon>
        <taxon>Spermatophyta</taxon>
        <taxon>Magnoliopsida</taxon>
        <taxon>eudicotyledons</taxon>
        <taxon>Gunneridae</taxon>
        <taxon>Pentapetalae</taxon>
        <taxon>rosids</taxon>
        <taxon>fabids</taxon>
        <taxon>Rosales</taxon>
        <taxon>Rhamnaceae</taxon>
        <taxon>Paliureae</taxon>
        <taxon>Ziziphus</taxon>
    </lineage>
</organism>
<feature type="repeat" description="PPR" evidence="2">
    <location>
        <begin position="448"/>
        <end position="482"/>
    </location>
</feature>
<protein>
    <recommendedName>
        <fullName evidence="5">Pentatricopeptide repeat-containing protein At1g76280</fullName>
    </recommendedName>
</protein>
<evidence type="ECO:0008006" key="5">
    <source>
        <dbReference type="Google" id="ProtNLM"/>
    </source>
</evidence>
<gene>
    <name evidence="3" type="ORF">FEM48_Zijuj06G0008800</name>
</gene>
<dbReference type="InterPro" id="IPR011990">
    <property type="entry name" value="TPR-like_helical_dom_sf"/>
</dbReference>
<feature type="repeat" description="PPR" evidence="2">
    <location>
        <begin position="675"/>
        <end position="709"/>
    </location>
</feature>
<dbReference type="PANTHER" id="PTHR47859:SF1">
    <property type="entry name" value="PENTATRICOPEPTIDE REPEAT-CONTAINING PROTEIN"/>
    <property type="match status" value="1"/>
</dbReference>
<evidence type="ECO:0000313" key="4">
    <source>
        <dbReference type="Proteomes" id="UP000813462"/>
    </source>
</evidence>
<dbReference type="Pfam" id="PF13041">
    <property type="entry name" value="PPR_2"/>
    <property type="match status" value="1"/>
</dbReference>
<dbReference type="AlphaFoldDB" id="A0A978V682"/>
<dbReference type="EMBL" id="JAEACU010000006">
    <property type="protein sequence ID" value="KAH7523417.1"/>
    <property type="molecule type" value="Genomic_DNA"/>
</dbReference>
<dbReference type="PANTHER" id="PTHR47859">
    <property type="entry name" value="PENTATRICOPEPTIDE REPEAT-CONTAINING PROTEIN"/>
    <property type="match status" value="1"/>
</dbReference>
<dbReference type="PROSITE" id="PS51375">
    <property type="entry name" value="PPR"/>
    <property type="match status" value="4"/>
</dbReference>
<keyword evidence="1" id="KW-0677">Repeat</keyword>
<proteinExistence type="predicted"/>